<keyword evidence="2" id="KW-1185">Reference proteome</keyword>
<protein>
    <submittedName>
        <fullName evidence="1">Uncharacterized protein</fullName>
    </submittedName>
</protein>
<comment type="caution">
    <text evidence="1">The sequence shown here is derived from an EMBL/GenBank/DDBJ whole genome shotgun (WGS) entry which is preliminary data.</text>
</comment>
<dbReference type="AlphaFoldDB" id="A0A6G0T4B7"/>
<dbReference type="Proteomes" id="UP000475862">
    <property type="component" value="Unassembled WGS sequence"/>
</dbReference>
<accession>A0A6G0T4B7</accession>
<gene>
    <name evidence="1" type="ORF">AGLY_014107</name>
</gene>
<proteinExistence type="predicted"/>
<reference evidence="1 2" key="1">
    <citation type="submission" date="2019-08" db="EMBL/GenBank/DDBJ databases">
        <title>The genome of the soybean aphid Biotype 1, its phylome, world population structure and adaptation to the North American continent.</title>
        <authorList>
            <person name="Giordano R."/>
            <person name="Donthu R.K."/>
            <person name="Hernandez A.G."/>
            <person name="Wright C.L."/>
            <person name="Zimin A.V."/>
        </authorList>
    </citation>
    <scope>NUCLEOTIDE SEQUENCE [LARGE SCALE GENOMIC DNA]</scope>
    <source>
        <tissue evidence="1">Whole aphids</tissue>
    </source>
</reference>
<dbReference type="EMBL" id="VYZN01000059">
    <property type="protein sequence ID" value="KAE9525580.1"/>
    <property type="molecule type" value="Genomic_DNA"/>
</dbReference>
<dbReference type="OrthoDB" id="10652185at2759"/>
<name>A0A6G0T4B7_APHGL</name>
<sequence length="228" mass="26792">MIHTAPNNSLKYIAAAIIKLKTQGVQSCHISVLDSVLQSYGHNFPNIQDMYHLHNITDYRQFLKNDHIICKLLDYIESKKIPLRDVYMKKNIVIQSTANDFVFSHYKKFKLSKKDLNKQKKNITNILQGQTLNHIISIQLCLEKKQYCYEGEVIDLTEFNDLQFYKNNQNIEIIRNNKILFESSYFKMLRLFLPMNNNFCEIPEIGTIIIDAIMTCIECSRLTHTMVF</sequence>
<evidence type="ECO:0000313" key="2">
    <source>
        <dbReference type="Proteomes" id="UP000475862"/>
    </source>
</evidence>
<evidence type="ECO:0000313" key="1">
    <source>
        <dbReference type="EMBL" id="KAE9525580.1"/>
    </source>
</evidence>
<organism evidence="1 2">
    <name type="scientific">Aphis glycines</name>
    <name type="common">Soybean aphid</name>
    <dbReference type="NCBI Taxonomy" id="307491"/>
    <lineage>
        <taxon>Eukaryota</taxon>
        <taxon>Metazoa</taxon>
        <taxon>Ecdysozoa</taxon>
        <taxon>Arthropoda</taxon>
        <taxon>Hexapoda</taxon>
        <taxon>Insecta</taxon>
        <taxon>Pterygota</taxon>
        <taxon>Neoptera</taxon>
        <taxon>Paraneoptera</taxon>
        <taxon>Hemiptera</taxon>
        <taxon>Sternorrhyncha</taxon>
        <taxon>Aphidomorpha</taxon>
        <taxon>Aphidoidea</taxon>
        <taxon>Aphididae</taxon>
        <taxon>Aphidini</taxon>
        <taxon>Aphis</taxon>
        <taxon>Aphis</taxon>
    </lineage>
</organism>